<dbReference type="NCBIfam" id="TIGR01127">
    <property type="entry name" value="ilvA_1Cterm"/>
    <property type="match status" value="1"/>
</dbReference>
<dbReference type="OrthoDB" id="9811476at2"/>
<dbReference type="InterPro" id="IPR002912">
    <property type="entry name" value="ACT_dom"/>
</dbReference>
<gene>
    <name evidence="7" type="primary">tdcB_2</name>
    <name evidence="7" type="ORF">Mcate_00724</name>
</gene>
<dbReference type="RefSeq" id="WP_027886507.1">
    <property type="nucleotide sequence ID" value="NZ_JBHSXZ010000034.1"/>
</dbReference>
<dbReference type="Pfam" id="PF00291">
    <property type="entry name" value="PALP"/>
    <property type="match status" value="1"/>
</dbReference>
<organism evidence="7 8">
    <name type="scientific">Meiothermus taiwanensis</name>
    <dbReference type="NCBI Taxonomy" id="172827"/>
    <lineage>
        <taxon>Bacteria</taxon>
        <taxon>Thermotogati</taxon>
        <taxon>Deinococcota</taxon>
        <taxon>Deinococci</taxon>
        <taxon>Thermales</taxon>
        <taxon>Thermaceae</taxon>
        <taxon>Meiothermus</taxon>
    </lineage>
</organism>
<reference evidence="7 8" key="1">
    <citation type="submission" date="2018-08" db="EMBL/GenBank/DDBJ databases">
        <title>Meiothermus cateniformans JCM 15151 genome sequencing project.</title>
        <authorList>
            <person name="Da Costa M.S."/>
            <person name="Albuquerque L."/>
            <person name="Raposo P."/>
            <person name="Froufe H.J.C."/>
            <person name="Barroso C.S."/>
            <person name="Egas C."/>
        </authorList>
    </citation>
    <scope>NUCLEOTIDE SEQUENCE [LARGE SCALE GENOMIC DNA]</scope>
    <source>
        <strain evidence="7 8">JCM 15151</strain>
    </source>
</reference>
<proteinExistence type="inferred from homology"/>
<comment type="cofactor">
    <cofactor evidence="1">
        <name>pyridoxal 5'-phosphate</name>
        <dbReference type="ChEBI" id="CHEBI:597326"/>
    </cofactor>
</comment>
<dbReference type="PANTHER" id="PTHR48078">
    <property type="entry name" value="THREONINE DEHYDRATASE, MITOCHONDRIAL-RELATED"/>
    <property type="match status" value="1"/>
</dbReference>
<evidence type="ECO:0000256" key="2">
    <source>
        <dbReference type="ARBA" id="ARBA00010869"/>
    </source>
</evidence>
<dbReference type="EC" id="4.3.1.19" evidence="3"/>
<dbReference type="GO" id="GO:0004794">
    <property type="term" value="F:threonine deaminase activity"/>
    <property type="evidence" value="ECO:0007669"/>
    <property type="project" value="UniProtKB-EC"/>
</dbReference>
<comment type="caution">
    <text evidence="7">The sequence shown here is derived from an EMBL/GenBank/DDBJ whole genome shotgun (WGS) entry which is preliminary data.</text>
</comment>
<evidence type="ECO:0000256" key="3">
    <source>
        <dbReference type="ARBA" id="ARBA00012096"/>
    </source>
</evidence>
<comment type="similarity">
    <text evidence="2">Belongs to the serine/threonine dehydratase family.</text>
</comment>
<dbReference type="GO" id="GO:0006567">
    <property type="term" value="P:L-threonine catabolic process"/>
    <property type="evidence" value="ECO:0007669"/>
    <property type="project" value="InterPro"/>
</dbReference>
<dbReference type="Gene3D" id="3.30.70.260">
    <property type="match status" value="1"/>
</dbReference>
<dbReference type="InterPro" id="IPR036052">
    <property type="entry name" value="TrpB-like_PALP_sf"/>
</dbReference>
<evidence type="ECO:0000256" key="1">
    <source>
        <dbReference type="ARBA" id="ARBA00001933"/>
    </source>
</evidence>
<dbReference type="SUPFAM" id="SSF53686">
    <property type="entry name" value="Tryptophan synthase beta subunit-like PLP-dependent enzymes"/>
    <property type="match status" value="1"/>
</dbReference>
<dbReference type="PROSITE" id="PS51671">
    <property type="entry name" value="ACT"/>
    <property type="match status" value="1"/>
</dbReference>
<evidence type="ECO:0000256" key="5">
    <source>
        <dbReference type="ARBA" id="ARBA00023239"/>
    </source>
</evidence>
<dbReference type="FunFam" id="3.40.50.1100:FF:000007">
    <property type="entry name" value="L-threonine dehydratase catabolic TdcB"/>
    <property type="match status" value="1"/>
</dbReference>
<evidence type="ECO:0000256" key="4">
    <source>
        <dbReference type="ARBA" id="ARBA00022898"/>
    </source>
</evidence>
<dbReference type="CDD" id="cd01562">
    <property type="entry name" value="Thr-dehyd"/>
    <property type="match status" value="1"/>
</dbReference>
<dbReference type="GO" id="GO:0009097">
    <property type="term" value="P:isoleucine biosynthetic process"/>
    <property type="evidence" value="ECO:0007669"/>
    <property type="project" value="TreeGrafter"/>
</dbReference>
<keyword evidence="4" id="KW-0663">Pyridoxal phosphate</keyword>
<evidence type="ECO:0000259" key="6">
    <source>
        <dbReference type="PROSITE" id="PS51671"/>
    </source>
</evidence>
<dbReference type="AlphaFoldDB" id="A0A399E2G7"/>
<dbReference type="CDD" id="cd04886">
    <property type="entry name" value="ACT_ThrD-II-like"/>
    <property type="match status" value="1"/>
</dbReference>
<feature type="domain" description="ACT" evidence="6">
    <location>
        <begin position="329"/>
        <end position="407"/>
    </location>
</feature>
<dbReference type="EMBL" id="QWKX01000012">
    <property type="protein sequence ID" value="RIH78705.1"/>
    <property type="molecule type" value="Genomic_DNA"/>
</dbReference>
<dbReference type="InterPro" id="IPR044561">
    <property type="entry name" value="ACT_ThrD-II-like"/>
</dbReference>
<dbReference type="GO" id="GO:0006565">
    <property type="term" value="P:L-serine catabolic process"/>
    <property type="evidence" value="ECO:0007669"/>
    <property type="project" value="TreeGrafter"/>
</dbReference>
<dbReference type="InterPro" id="IPR050147">
    <property type="entry name" value="Ser/Thr_Dehydratase"/>
</dbReference>
<dbReference type="Proteomes" id="UP000266089">
    <property type="component" value="Unassembled WGS sequence"/>
</dbReference>
<dbReference type="InterPro" id="IPR005789">
    <property type="entry name" value="Thr_deHydtase_catblc"/>
</dbReference>
<accession>A0A399E2G7</accession>
<sequence length="410" mass="43193">MAVRFEDIQAARAVIHKVIAPTPTLPDPLTSDELGAQVFVKAECLQRAGSFKIRGAYHKIAALTPQEKSRGVIAPSAGNHAQGVALAAALQGICSVIVMPQHAPLTKVVATRRLGAEVVLYGASFDDAVAHAHELQQQHGYTYVHAFNDEKIIAGQGTIGLELLEALPNLDVLVVPIGGGGLIGGIALAVKHLRPQTRIVGVQAAGCAPVNPSLRAGHPVSVPVAQTIADGIAVKRPGELTLPLIQQYVDQVLEVTDDEIARGIAHCAQNLKLVVEGAGAAGMGALLAGKVPVQPGQTVATVLCGGNIDGNLLSRVIEQVMVRQGRYLLLKLAVVDRPGALARVVDHVAAAGANIIDIFHRRALWLAPLGKVGVELVLEVRDAEHGEEVMARLEQAGYHPERERVGEWPD</sequence>
<evidence type="ECO:0000313" key="7">
    <source>
        <dbReference type="EMBL" id="RIH78705.1"/>
    </source>
</evidence>
<evidence type="ECO:0000313" key="8">
    <source>
        <dbReference type="Proteomes" id="UP000266089"/>
    </source>
</evidence>
<dbReference type="GO" id="GO:0003941">
    <property type="term" value="F:L-serine ammonia-lyase activity"/>
    <property type="evidence" value="ECO:0007669"/>
    <property type="project" value="TreeGrafter"/>
</dbReference>
<dbReference type="PANTHER" id="PTHR48078:SF6">
    <property type="entry name" value="L-THREONINE DEHYDRATASE CATABOLIC TDCB"/>
    <property type="match status" value="1"/>
</dbReference>
<dbReference type="InterPro" id="IPR001926">
    <property type="entry name" value="TrpB-like_PALP"/>
</dbReference>
<dbReference type="Gene3D" id="3.40.50.1100">
    <property type="match status" value="2"/>
</dbReference>
<name>A0A399E2G7_9DEIN</name>
<protein>
    <recommendedName>
        <fullName evidence="3">threonine ammonia-lyase</fullName>
        <ecNumber evidence="3">4.3.1.19</ecNumber>
    </recommendedName>
</protein>
<keyword evidence="5 7" id="KW-0456">Lyase</keyword>